<dbReference type="Pfam" id="PF02597">
    <property type="entry name" value="ThiS"/>
    <property type="match status" value="1"/>
</dbReference>
<dbReference type="RefSeq" id="WP_216800815.1">
    <property type="nucleotide sequence ID" value="NZ_CP076723.1"/>
</dbReference>
<gene>
    <name evidence="1" type="primary">thiS</name>
    <name evidence="1" type="ORF">KP004_02545</name>
</gene>
<organism evidence="1 2">
    <name type="scientific">Geomonas oryzisoli</name>
    <dbReference type="NCBI Taxonomy" id="2847992"/>
    <lineage>
        <taxon>Bacteria</taxon>
        <taxon>Pseudomonadati</taxon>
        <taxon>Thermodesulfobacteriota</taxon>
        <taxon>Desulfuromonadia</taxon>
        <taxon>Geobacterales</taxon>
        <taxon>Geobacteraceae</taxon>
        <taxon>Geomonas</taxon>
    </lineage>
</organism>
<name>A0ABX8JAF8_9BACT</name>
<dbReference type="PANTHER" id="PTHR34472:SF1">
    <property type="entry name" value="SULFUR CARRIER PROTEIN THIS"/>
    <property type="match status" value="1"/>
</dbReference>
<dbReference type="Proteomes" id="UP000683557">
    <property type="component" value="Chromosome"/>
</dbReference>
<dbReference type="NCBIfam" id="TIGR01683">
    <property type="entry name" value="thiS"/>
    <property type="match status" value="1"/>
</dbReference>
<evidence type="ECO:0000313" key="2">
    <source>
        <dbReference type="Proteomes" id="UP000683557"/>
    </source>
</evidence>
<sequence length="69" mass="7382">MNITTNGEAVSIDPLTVQQYLVSLGIDPRRVAVELNMDILPKAQYETTLLKDGDALEIVHFVGGGAGRG</sequence>
<dbReference type="EMBL" id="CP076723">
    <property type="protein sequence ID" value="QWV94087.1"/>
    <property type="molecule type" value="Genomic_DNA"/>
</dbReference>
<dbReference type="InterPro" id="IPR010035">
    <property type="entry name" value="Thi_S"/>
</dbReference>
<dbReference type="PANTHER" id="PTHR34472">
    <property type="entry name" value="SULFUR CARRIER PROTEIN THIS"/>
    <property type="match status" value="1"/>
</dbReference>
<dbReference type="CDD" id="cd00565">
    <property type="entry name" value="Ubl_ThiS"/>
    <property type="match status" value="1"/>
</dbReference>
<accession>A0ABX8JAF8</accession>
<protein>
    <submittedName>
        <fullName evidence="1">Sulfur carrier protein ThiS</fullName>
    </submittedName>
</protein>
<reference evidence="1 2" key="1">
    <citation type="submission" date="2021-06" db="EMBL/GenBank/DDBJ databases">
        <title>Gemonas diversity in paddy soil.</title>
        <authorList>
            <person name="Liu G."/>
        </authorList>
    </citation>
    <scope>NUCLEOTIDE SEQUENCE [LARGE SCALE GENOMIC DNA]</scope>
    <source>
        <strain evidence="1 2">RG10</strain>
    </source>
</reference>
<dbReference type="InterPro" id="IPR003749">
    <property type="entry name" value="ThiS/MoaD-like"/>
</dbReference>
<proteinExistence type="predicted"/>
<evidence type="ECO:0000313" key="1">
    <source>
        <dbReference type="EMBL" id="QWV94087.1"/>
    </source>
</evidence>
<keyword evidence="2" id="KW-1185">Reference proteome</keyword>